<evidence type="ECO:0000256" key="4">
    <source>
        <dbReference type="ARBA" id="ARBA00013127"/>
    </source>
</evidence>
<dbReference type="Pfam" id="PF20510">
    <property type="entry name" value="HgmA_N"/>
    <property type="match status" value="1"/>
</dbReference>
<dbReference type="Pfam" id="PF04209">
    <property type="entry name" value="HgmA_C"/>
    <property type="match status" value="1"/>
</dbReference>
<dbReference type="InterPro" id="IPR046451">
    <property type="entry name" value="HgmA_C"/>
</dbReference>
<evidence type="ECO:0000256" key="3">
    <source>
        <dbReference type="ARBA" id="ARBA00007757"/>
    </source>
</evidence>
<evidence type="ECO:0000313" key="16">
    <source>
        <dbReference type="Proteomes" id="UP000245946"/>
    </source>
</evidence>
<feature type="binding site" evidence="12">
    <location>
        <position position="338"/>
    </location>
    <ligand>
        <name>Fe cation</name>
        <dbReference type="ChEBI" id="CHEBI:24875"/>
    </ligand>
</feature>
<protein>
    <recommendedName>
        <fullName evidence="4">homogentisate 1,2-dioxygenase</fullName>
        <ecNumber evidence="4">1.13.11.5</ecNumber>
    </recommendedName>
</protein>
<feature type="binding site" evidence="12">
    <location>
        <position position="378"/>
    </location>
    <ligand>
        <name>homogentisate</name>
        <dbReference type="ChEBI" id="CHEBI:16169"/>
    </ligand>
</feature>
<evidence type="ECO:0000256" key="8">
    <source>
        <dbReference type="ARBA" id="ARBA00023002"/>
    </source>
</evidence>
<accession>A0A316ZG92</accession>
<dbReference type="GO" id="GO:0006572">
    <property type="term" value="P:L-tyrosine catabolic process"/>
    <property type="evidence" value="ECO:0007669"/>
    <property type="project" value="UniProtKB-KW"/>
</dbReference>
<evidence type="ECO:0000256" key="5">
    <source>
        <dbReference type="ARBA" id="ARBA00022723"/>
    </source>
</evidence>
<dbReference type="GO" id="GO:0006559">
    <property type="term" value="P:L-phenylalanine catabolic process"/>
    <property type="evidence" value="ECO:0007669"/>
    <property type="project" value="UniProtKB-UniPathway"/>
</dbReference>
<dbReference type="UniPathway" id="UPA00139">
    <property type="reaction ID" value="UER00339"/>
</dbReference>
<evidence type="ECO:0000313" key="15">
    <source>
        <dbReference type="EMBL" id="PWO00540.1"/>
    </source>
</evidence>
<dbReference type="AlphaFoldDB" id="A0A316ZG92"/>
<evidence type="ECO:0000259" key="13">
    <source>
        <dbReference type="Pfam" id="PF04209"/>
    </source>
</evidence>
<keyword evidence="10" id="KW-0585">Phenylalanine catabolism</keyword>
<dbReference type="EC" id="1.13.11.5" evidence="4"/>
<dbReference type="InterPro" id="IPR014710">
    <property type="entry name" value="RmlC-like_jellyroll"/>
</dbReference>
<dbReference type="OrthoDB" id="1689029at2759"/>
<dbReference type="InterPro" id="IPR046452">
    <property type="entry name" value="HgmA_N"/>
</dbReference>
<dbReference type="Gene3D" id="2.60.120.10">
    <property type="entry name" value="Jelly Rolls"/>
    <property type="match status" value="1"/>
</dbReference>
<dbReference type="STRING" id="58919.A0A316ZG92"/>
<dbReference type="CDD" id="cd07000">
    <property type="entry name" value="cupin_HGO_N"/>
    <property type="match status" value="1"/>
</dbReference>
<proteinExistence type="inferred from homology"/>
<evidence type="ECO:0000256" key="11">
    <source>
        <dbReference type="PIRSR" id="PIRSR605708-1"/>
    </source>
</evidence>
<dbReference type="EMBL" id="KZ819285">
    <property type="protein sequence ID" value="PWO00540.1"/>
    <property type="molecule type" value="Genomic_DNA"/>
</dbReference>
<feature type="binding site" evidence="12">
    <location>
        <position position="353"/>
    </location>
    <ligand>
        <name>homogentisate</name>
        <dbReference type="ChEBI" id="CHEBI:16169"/>
    </ligand>
</feature>
<feature type="domain" description="Homogentisate 1,2-dioxygenase N-terminal" evidence="14">
    <location>
        <begin position="5"/>
        <end position="282"/>
    </location>
</feature>
<keyword evidence="16" id="KW-1185">Reference proteome</keyword>
<evidence type="ECO:0000256" key="1">
    <source>
        <dbReference type="ARBA" id="ARBA00001962"/>
    </source>
</evidence>
<comment type="cofactor">
    <cofactor evidence="1 12">
        <name>Fe cation</name>
        <dbReference type="ChEBI" id="CHEBI:24875"/>
    </cofactor>
</comment>
<dbReference type="GeneID" id="37272386"/>
<evidence type="ECO:0000259" key="14">
    <source>
        <dbReference type="Pfam" id="PF20510"/>
    </source>
</evidence>
<keyword evidence="8" id="KW-0560">Oxidoreductase</keyword>
<feature type="active site" description="Proton acceptor" evidence="11">
    <location>
        <position position="295"/>
    </location>
</feature>
<dbReference type="PANTHER" id="PTHR11056">
    <property type="entry name" value="HOMOGENTISATE 1,2-DIOXYGENASE"/>
    <property type="match status" value="1"/>
</dbReference>
<name>A0A316ZG92_9BASI</name>
<feature type="binding site" evidence="12">
    <location>
        <position position="378"/>
    </location>
    <ligand>
        <name>Fe cation</name>
        <dbReference type="ChEBI" id="CHEBI:24875"/>
    </ligand>
</feature>
<comment type="pathway">
    <text evidence="2">Amino-acid degradation; L-phenylalanine degradation; acetoacetate and fumarate from L-phenylalanine: step 4/6.</text>
</comment>
<feature type="domain" description="Homogentisate 1,2-dioxygenase C-terminal" evidence="13">
    <location>
        <begin position="284"/>
        <end position="441"/>
    </location>
</feature>
<reference evidence="15 16" key="1">
    <citation type="journal article" date="2018" name="Mol. Biol. Evol.">
        <title>Broad Genomic Sampling Reveals a Smut Pathogenic Ancestry of the Fungal Clade Ustilaginomycotina.</title>
        <authorList>
            <person name="Kijpornyongpan T."/>
            <person name="Mondo S.J."/>
            <person name="Barry K."/>
            <person name="Sandor L."/>
            <person name="Lee J."/>
            <person name="Lipzen A."/>
            <person name="Pangilinan J."/>
            <person name="LaButti K."/>
            <person name="Hainaut M."/>
            <person name="Henrissat B."/>
            <person name="Grigoriev I.V."/>
            <person name="Spatafora J.W."/>
            <person name="Aime M.C."/>
        </authorList>
    </citation>
    <scope>NUCLEOTIDE SEQUENCE [LARGE SCALE GENOMIC DNA]</scope>
    <source>
        <strain evidence="15 16">MCA 4186</strain>
    </source>
</reference>
<dbReference type="GO" id="GO:0046872">
    <property type="term" value="F:metal ion binding"/>
    <property type="evidence" value="ECO:0007669"/>
    <property type="project" value="UniProtKB-KW"/>
</dbReference>
<dbReference type="FunFam" id="2.60.120.10:FF:000034">
    <property type="entry name" value="Homogentisate 1,2-dioxygenase"/>
    <property type="match status" value="1"/>
</dbReference>
<keyword evidence="6" id="KW-0828">Tyrosine catabolism</keyword>
<dbReference type="InterPro" id="IPR005708">
    <property type="entry name" value="Homogentis_dOase"/>
</dbReference>
<keyword evidence="7 15" id="KW-0223">Dioxygenase</keyword>
<comment type="similarity">
    <text evidence="3">Belongs to the homogentisate dioxygenase family.</text>
</comment>
<keyword evidence="5 12" id="KW-0479">Metal-binding</keyword>
<dbReference type="PANTHER" id="PTHR11056:SF0">
    <property type="entry name" value="HOMOGENTISATE 1,2-DIOXYGENASE"/>
    <property type="match status" value="1"/>
</dbReference>
<dbReference type="GO" id="GO:0005737">
    <property type="term" value="C:cytoplasm"/>
    <property type="evidence" value="ECO:0007669"/>
    <property type="project" value="TreeGrafter"/>
</dbReference>
<feature type="binding site" evidence="12">
    <location>
        <position position="344"/>
    </location>
    <ligand>
        <name>Fe cation</name>
        <dbReference type="ChEBI" id="CHEBI:24875"/>
    </ligand>
</feature>
<evidence type="ECO:0000256" key="9">
    <source>
        <dbReference type="ARBA" id="ARBA00023004"/>
    </source>
</evidence>
<gene>
    <name evidence="15" type="ORF">FA09DRAFT_354513</name>
</gene>
<dbReference type="NCBIfam" id="TIGR01015">
    <property type="entry name" value="hmgA"/>
    <property type="match status" value="1"/>
</dbReference>
<dbReference type="InterPro" id="IPR011051">
    <property type="entry name" value="RmlC_Cupin_sf"/>
</dbReference>
<evidence type="ECO:0000256" key="6">
    <source>
        <dbReference type="ARBA" id="ARBA00022878"/>
    </source>
</evidence>
<evidence type="ECO:0000256" key="10">
    <source>
        <dbReference type="ARBA" id="ARBA00023232"/>
    </source>
</evidence>
<dbReference type="RefSeq" id="XP_025600818.1">
    <property type="nucleotide sequence ID" value="XM_025744842.1"/>
</dbReference>
<sequence length="447" mass="49091">MPELQYHRGFGNHVNSEAIAGALPANGNTPQRPPYGLYAEQLSGTAFTAPRAHNQRSWLYRIRPSVMHEPFAPYSPPRVVASFHAHSPEIEATPQQLRWDPLELPNAAALDFVDGMATLAGAGDSQTKDGLAVHVYCCGQSMHRKAFYNSDGDMLIVPQQGALRIRTEFGTLDVPPLFICVVQRGIKFSVDVVGLEEGAFARGYICEVFKGHFELPELGPIGANGLADVKDFQTPVAAYEDVDEEWTVVNKFMSGYWQYKQGHSPFDVVAYSGNYVPYRYNLVNFNTMGSISYGHPDPSIFTVLTCPSDTPGTAIADFVIFPPRWLVAEDTFRPPYFHRNCMSELMVNLAGVYDAKESLKGGGFVPGGASLHSMNAAHGPDAETHKKASAAELKPMKVGEGSMAIMFESAYQLATTRWAVLESGKVQSDYWKAWAGLEKHFKPPSSA</sequence>
<evidence type="ECO:0000256" key="12">
    <source>
        <dbReference type="PIRSR" id="PIRSR605708-2"/>
    </source>
</evidence>
<dbReference type="SUPFAM" id="SSF51182">
    <property type="entry name" value="RmlC-like cupins"/>
    <property type="match status" value="1"/>
</dbReference>
<dbReference type="Proteomes" id="UP000245946">
    <property type="component" value="Unassembled WGS sequence"/>
</dbReference>
<evidence type="ECO:0000256" key="7">
    <source>
        <dbReference type="ARBA" id="ARBA00022964"/>
    </source>
</evidence>
<keyword evidence="9 12" id="KW-0408">Iron</keyword>
<dbReference type="GO" id="GO:0004411">
    <property type="term" value="F:homogentisate 1,2-dioxygenase activity"/>
    <property type="evidence" value="ECO:0007669"/>
    <property type="project" value="UniProtKB-EC"/>
</dbReference>
<organism evidence="15 16">
    <name type="scientific">Tilletiopsis washingtonensis</name>
    <dbReference type="NCBI Taxonomy" id="58919"/>
    <lineage>
        <taxon>Eukaryota</taxon>
        <taxon>Fungi</taxon>
        <taxon>Dikarya</taxon>
        <taxon>Basidiomycota</taxon>
        <taxon>Ustilaginomycotina</taxon>
        <taxon>Exobasidiomycetes</taxon>
        <taxon>Entylomatales</taxon>
        <taxon>Entylomatales incertae sedis</taxon>
        <taxon>Tilletiopsis</taxon>
    </lineage>
</organism>
<evidence type="ECO:0000256" key="2">
    <source>
        <dbReference type="ARBA" id="ARBA00004704"/>
    </source>
</evidence>